<name>A0ABN9SNW4_9DINO</name>
<proteinExistence type="predicted"/>
<dbReference type="EMBL" id="CAUYUJ010012226">
    <property type="protein sequence ID" value="CAK0833563.1"/>
    <property type="molecule type" value="Genomic_DNA"/>
</dbReference>
<feature type="region of interest" description="Disordered" evidence="1">
    <location>
        <begin position="51"/>
        <end position="73"/>
    </location>
</feature>
<dbReference type="PANTHER" id="PTHR24092">
    <property type="entry name" value="PROBABLE PHOSPHOLIPID-TRANSPORTING ATPASE"/>
    <property type="match status" value="1"/>
</dbReference>
<dbReference type="Proteomes" id="UP001189429">
    <property type="component" value="Unassembled WGS sequence"/>
</dbReference>
<feature type="non-terminal residue" evidence="2">
    <location>
        <position position="269"/>
    </location>
</feature>
<dbReference type="InterPro" id="IPR023214">
    <property type="entry name" value="HAD_sf"/>
</dbReference>
<dbReference type="PANTHER" id="PTHR24092:SF150">
    <property type="entry name" value="PHOSPHOLIPID-TRANSPORTING ATPASE"/>
    <property type="match status" value="1"/>
</dbReference>
<comment type="caution">
    <text evidence="2">The sequence shown here is derived from an EMBL/GenBank/DDBJ whole genome shotgun (WGS) entry which is preliminary data.</text>
</comment>
<organism evidence="2 3">
    <name type="scientific">Prorocentrum cordatum</name>
    <dbReference type="NCBI Taxonomy" id="2364126"/>
    <lineage>
        <taxon>Eukaryota</taxon>
        <taxon>Sar</taxon>
        <taxon>Alveolata</taxon>
        <taxon>Dinophyceae</taxon>
        <taxon>Prorocentrales</taxon>
        <taxon>Prorocentraceae</taxon>
        <taxon>Prorocentrum</taxon>
    </lineage>
</organism>
<reference evidence="2" key="1">
    <citation type="submission" date="2023-10" db="EMBL/GenBank/DDBJ databases">
        <authorList>
            <person name="Chen Y."/>
            <person name="Shah S."/>
            <person name="Dougan E. K."/>
            <person name="Thang M."/>
            <person name="Chan C."/>
        </authorList>
    </citation>
    <scope>NUCLEOTIDE SEQUENCE [LARGE SCALE GENOMIC DNA]</scope>
</reference>
<keyword evidence="3" id="KW-1185">Reference proteome</keyword>
<evidence type="ECO:0000313" key="3">
    <source>
        <dbReference type="Proteomes" id="UP001189429"/>
    </source>
</evidence>
<gene>
    <name evidence="2" type="ORF">PCOR1329_LOCUS31219</name>
</gene>
<dbReference type="SUPFAM" id="SSF56784">
    <property type="entry name" value="HAD-like"/>
    <property type="match status" value="1"/>
</dbReference>
<sequence length="269" mass="28265">MGAALRAGGAATFDGAATCDAPAARSRSWVRQRGFGLRPCEALSLRRPRPPCGGAQVPPWKAAPPPPSPTASVRAAAGRHALECPRPALVISGAALRSLLLEATACGELRRLLLEAAQRCCTVVCCRVSPKQKADVVGLVKSQVRSAVTLSIGDGANDVSMIVTAHVGVGLTGKDFVNSGRMMRWGTVGPWEAIYLPAGSICAERINNGEDCYGFKLSLFNAKDSKALDIMKKYGDEIESATGRPSEATKQAIKFVNEVRSFEAEAAAA</sequence>
<dbReference type="InterPro" id="IPR036412">
    <property type="entry name" value="HAD-like_sf"/>
</dbReference>
<dbReference type="Gene3D" id="3.40.50.1000">
    <property type="entry name" value="HAD superfamily/HAD-like"/>
    <property type="match status" value="1"/>
</dbReference>
<protein>
    <recommendedName>
        <fullName evidence="4">P-type phospholipid transporter</fullName>
    </recommendedName>
</protein>
<accession>A0ABN9SNW4</accession>
<evidence type="ECO:0000256" key="1">
    <source>
        <dbReference type="SAM" id="MobiDB-lite"/>
    </source>
</evidence>
<evidence type="ECO:0000313" key="2">
    <source>
        <dbReference type="EMBL" id="CAK0833563.1"/>
    </source>
</evidence>
<evidence type="ECO:0008006" key="4">
    <source>
        <dbReference type="Google" id="ProtNLM"/>
    </source>
</evidence>